<sequence length="84" mass="8659">MCMSVLGLNHLAANSFLKLSTQANTRHPPIPPIPVFAAPPPASCFLLLLLLLLLLLGAGCWVLNAAGLSQPALLGRGGGRHSAP</sequence>
<feature type="transmembrane region" description="Helical" evidence="1">
    <location>
        <begin position="45"/>
        <end position="66"/>
    </location>
</feature>
<keyword evidence="1" id="KW-0812">Transmembrane</keyword>
<accession>A0A6G1KRB2</accession>
<evidence type="ECO:0000313" key="2">
    <source>
        <dbReference type="EMBL" id="KAF2715394.1"/>
    </source>
</evidence>
<proteinExistence type="predicted"/>
<keyword evidence="3" id="KW-1185">Reference proteome</keyword>
<reference evidence="2" key="1">
    <citation type="journal article" date="2020" name="Stud. Mycol.">
        <title>101 Dothideomycetes genomes: a test case for predicting lifestyles and emergence of pathogens.</title>
        <authorList>
            <person name="Haridas S."/>
            <person name="Albert R."/>
            <person name="Binder M."/>
            <person name="Bloem J."/>
            <person name="Labutti K."/>
            <person name="Salamov A."/>
            <person name="Andreopoulos B."/>
            <person name="Baker S."/>
            <person name="Barry K."/>
            <person name="Bills G."/>
            <person name="Bluhm B."/>
            <person name="Cannon C."/>
            <person name="Castanera R."/>
            <person name="Culley D."/>
            <person name="Daum C."/>
            <person name="Ezra D."/>
            <person name="Gonzalez J."/>
            <person name="Henrissat B."/>
            <person name="Kuo A."/>
            <person name="Liang C."/>
            <person name="Lipzen A."/>
            <person name="Lutzoni F."/>
            <person name="Magnuson J."/>
            <person name="Mondo S."/>
            <person name="Nolan M."/>
            <person name="Ohm R."/>
            <person name="Pangilinan J."/>
            <person name="Park H.-J."/>
            <person name="Ramirez L."/>
            <person name="Alfaro M."/>
            <person name="Sun H."/>
            <person name="Tritt A."/>
            <person name="Yoshinaga Y."/>
            <person name="Zwiers L.-H."/>
            <person name="Turgeon B."/>
            <person name="Goodwin S."/>
            <person name="Spatafora J."/>
            <person name="Crous P."/>
            <person name="Grigoriev I."/>
        </authorList>
    </citation>
    <scope>NUCLEOTIDE SEQUENCE</scope>
    <source>
        <strain evidence="2">CBS 279.74</strain>
    </source>
</reference>
<dbReference type="EMBL" id="MU005764">
    <property type="protein sequence ID" value="KAF2715394.1"/>
    <property type="molecule type" value="Genomic_DNA"/>
</dbReference>
<protein>
    <submittedName>
        <fullName evidence="2">Uncharacterized protein</fullName>
    </submittedName>
</protein>
<evidence type="ECO:0000256" key="1">
    <source>
        <dbReference type="SAM" id="Phobius"/>
    </source>
</evidence>
<keyword evidence="1" id="KW-1133">Transmembrane helix</keyword>
<dbReference type="AlphaFoldDB" id="A0A6G1KRB2"/>
<dbReference type="Proteomes" id="UP000799428">
    <property type="component" value="Unassembled WGS sequence"/>
</dbReference>
<keyword evidence="1" id="KW-0472">Membrane</keyword>
<evidence type="ECO:0000313" key="3">
    <source>
        <dbReference type="Proteomes" id="UP000799428"/>
    </source>
</evidence>
<gene>
    <name evidence="2" type="ORF">K504DRAFT_457564</name>
</gene>
<organism evidence="2 3">
    <name type="scientific">Pleomassaria siparia CBS 279.74</name>
    <dbReference type="NCBI Taxonomy" id="1314801"/>
    <lineage>
        <taxon>Eukaryota</taxon>
        <taxon>Fungi</taxon>
        <taxon>Dikarya</taxon>
        <taxon>Ascomycota</taxon>
        <taxon>Pezizomycotina</taxon>
        <taxon>Dothideomycetes</taxon>
        <taxon>Pleosporomycetidae</taxon>
        <taxon>Pleosporales</taxon>
        <taxon>Pleomassariaceae</taxon>
        <taxon>Pleomassaria</taxon>
    </lineage>
</organism>
<name>A0A6G1KRB2_9PLEO</name>